<accession>A0A1Y2HY94</accession>
<dbReference type="EMBL" id="MCFL01000007">
    <property type="protein sequence ID" value="ORZ38924.1"/>
    <property type="molecule type" value="Genomic_DNA"/>
</dbReference>
<protein>
    <submittedName>
        <fullName evidence="2">Uncharacterized protein</fullName>
    </submittedName>
</protein>
<dbReference type="Proteomes" id="UP000193411">
    <property type="component" value="Unassembled WGS sequence"/>
</dbReference>
<evidence type="ECO:0000256" key="1">
    <source>
        <dbReference type="SAM" id="MobiDB-lite"/>
    </source>
</evidence>
<organism evidence="2 3">
    <name type="scientific">Catenaria anguillulae PL171</name>
    <dbReference type="NCBI Taxonomy" id="765915"/>
    <lineage>
        <taxon>Eukaryota</taxon>
        <taxon>Fungi</taxon>
        <taxon>Fungi incertae sedis</taxon>
        <taxon>Blastocladiomycota</taxon>
        <taxon>Blastocladiomycetes</taxon>
        <taxon>Blastocladiales</taxon>
        <taxon>Catenariaceae</taxon>
        <taxon>Catenaria</taxon>
    </lineage>
</organism>
<evidence type="ECO:0000313" key="3">
    <source>
        <dbReference type="Proteomes" id="UP000193411"/>
    </source>
</evidence>
<name>A0A1Y2HY94_9FUNG</name>
<comment type="caution">
    <text evidence="2">The sequence shown here is derived from an EMBL/GenBank/DDBJ whole genome shotgun (WGS) entry which is preliminary data.</text>
</comment>
<evidence type="ECO:0000313" key="2">
    <source>
        <dbReference type="EMBL" id="ORZ38924.1"/>
    </source>
</evidence>
<feature type="region of interest" description="Disordered" evidence="1">
    <location>
        <begin position="46"/>
        <end position="67"/>
    </location>
</feature>
<reference evidence="2 3" key="1">
    <citation type="submission" date="2016-07" db="EMBL/GenBank/DDBJ databases">
        <title>Pervasive Adenine N6-methylation of Active Genes in Fungi.</title>
        <authorList>
            <consortium name="DOE Joint Genome Institute"/>
            <person name="Mondo S.J."/>
            <person name="Dannebaum R.O."/>
            <person name="Kuo R.C."/>
            <person name="Labutti K."/>
            <person name="Haridas S."/>
            <person name="Kuo A."/>
            <person name="Salamov A."/>
            <person name="Ahrendt S.R."/>
            <person name="Lipzen A."/>
            <person name="Sullivan W."/>
            <person name="Andreopoulos W.B."/>
            <person name="Clum A."/>
            <person name="Lindquist E."/>
            <person name="Daum C."/>
            <person name="Ramamoorthy G.K."/>
            <person name="Gryganskyi A."/>
            <person name="Culley D."/>
            <person name="Magnuson J.K."/>
            <person name="James T.Y."/>
            <person name="O'Malley M.A."/>
            <person name="Stajich J.E."/>
            <person name="Spatafora J.W."/>
            <person name="Visel A."/>
            <person name="Grigoriev I.V."/>
        </authorList>
    </citation>
    <scope>NUCLEOTIDE SEQUENCE [LARGE SCALE GENOMIC DNA]</scope>
    <source>
        <strain evidence="2 3">PL171</strain>
    </source>
</reference>
<dbReference type="AlphaFoldDB" id="A0A1Y2HY94"/>
<feature type="compositionally biased region" description="Basic residues" evidence="1">
    <location>
        <begin position="90"/>
        <end position="105"/>
    </location>
</feature>
<keyword evidence="3" id="KW-1185">Reference proteome</keyword>
<sequence>MNHKNECTPAKNTKKPYLPAYMDTSLASPLTDASIAPTCDVLPDSIASRLVSPPPRASAGDTGSAPREWWRAVQWMRRWTGVPPRALDARRHRLPRAHSHLHPSCRHPSATTDPTWPPAP</sequence>
<feature type="region of interest" description="Disordered" evidence="1">
    <location>
        <begin position="90"/>
        <end position="120"/>
    </location>
</feature>
<gene>
    <name evidence="2" type="ORF">BCR44DRAFT_1284214</name>
</gene>
<proteinExistence type="predicted"/>